<evidence type="ECO:0000256" key="1">
    <source>
        <dbReference type="SAM" id="MobiDB-lite"/>
    </source>
</evidence>
<dbReference type="AlphaFoldDB" id="A0A1I7B7A2"/>
<organism evidence="2 3">
    <name type="scientific">Kosakonia arachidis</name>
    <dbReference type="NCBI Taxonomy" id="551989"/>
    <lineage>
        <taxon>Bacteria</taxon>
        <taxon>Pseudomonadati</taxon>
        <taxon>Pseudomonadota</taxon>
        <taxon>Gammaproteobacteria</taxon>
        <taxon>Enterobacterales</taxon>
        <taxon>Enterobacteriaceae</taxon>
        <taxon>Kosakonia</taxon>
    </lineage>
</organism>
<protein>
    <submittedName>
        <fullName evidence="2">Uncharacterized protein</fullName>
    </submittedName>
</protein>
<feature type="region of interest" description="Disordered" evidence="1">
    <location>
        <begin position="1"/>
        <end position="22"/>
    </location>
</feature>
<evidence type="ECO:0000313" key="3">
    <source>
        <dbReference type="Proteomes" id="UP000199187"/>
    </source>
</evidence>
<dbReference type="RefSeq" id="WP_167518559.1">
    <property type="nucleotide sequence ID" value="NZ_CP045300.1"/>
</dbReference>
<proteinExistence type="predicted"/>
<accession>A0A1I7B7A2</accession>
<reference evidence="3" key="1">
    <citation type="submission" date="2016-10" db="EMBL/GenBank/DDBJ databases">
        <authorList>
            <person name="Varghese N."/>
            <person name="Submissions S."/>
        </authorList>
    </citation>
    <scope>NUCLEOTIDE SEQUENCE [LARGE SCALE GENOMIC DNA]</scope>
    <source>
        <strain evidence="3">Ah-143</strain>
    </source>
</reference>
<dbReference type="Proteomes" id="UP000199187">
    <property type="component" value="Unassembled WGS sequence"/>
</dbReference>
<evidence type="ECO:0000313" key="2">
    <source>
        <dbReference type="EMBL" id="SFT83004.1"/>
    </source>
</evidence>
<keyword evidence="3" id="KW-1185">Reference proteome</keyword>
<name>A0A1I7B7A2_9ENTR</name>
<sequence>MALGLASLHGTQSLQTSQPQRHRANGIIDSYQAKSFAQRAEKGLTSTRPGCIFDPGNGVILQIRGPVATMMPPLQQKSPSPKEIMRITEHGVILQLLEPGAAVIRSGCNQINHCNIVDVFPSPQLFYLSQMKMPYLPKMTKMTKIIAQRDLVSRHSSGRYWHPDCGCYYRSPFILIEDLFCTQDA</sequence>
<feature type="compositionally biased region" description="Polar residues" evidence="1">
    <location>
        <begin position="9"/>
        <end position="19"/>
    </location>
</feature>
<dbReference type="EMBL" id="FPAU01000002">
    <property type="protein sequence ID" value="SFT83004.1"/>
    <property type="molecule type" value="Genomic_DNA"/>
</dbReference>
<gene>
    <name evidence="2" type="ORF">SAMN05192562_102349</name>
</gene>